<organism evidence="1 2">
    <name type="scientific">Trametes sanguinea</name>
    <dbReference type="NCBI Taxonomy" id="158606"/>
    <lineage>
        <taxon>Eukaryota</taxon>
        <taxon>Fungi</taxon>
        <taxon>Dikarya</taxon>
        <taxon>Basidiomycota</taxon>
        <taxon>Agaricomycotina</taxon>
        <taxon>Agaricomycetes</taxon>
        <taxon>Polyporales</taxon>
        <taxon>Polyporaceae</taxon>
        <taxon>Trametes</taxon>
    </lineage>
</organism>
<evidence type="ECO:0000313" key="2">
    <source>
        <dbReference type="Proteomes" id="UP001144978"/>
    </source>
</evidence>
<accession>A0ACC1QBG5</accession>
<gene>
    <name evidence="1" type="ORF">NUW54_g503</name>
</gene>
<proteinExistence type="predicted"/>
<name>A0ACC1QBG5_9APHY</name>
<comment type="caution">
    <text evidence="1">The sequence shown here is derived from an EMBL/GenBank/DDBJ whole genome shotgun (WGS) entry which is preliminary data.</text>
</comment>
<sequence>MRVDAISSDLPMLALTSLSMPPAGQCFNIARPGTPRSKWECTLTIGSAAASGADRKPRVQPQPPLSPPRTSPMRGA</sequence>
<protein>
    <submittedName>
        <fullName evidence="1">Uncharacterized protein</fullName>
    </submittedName>
</protein>
<reference evidence="1" key="1">
    <citation type="submission" date="2022-08" db="EMBL/GenBank/DDBJ databases">
        <title>Genome Sequence of Pycnoporus sanguineus.</title>
        <authorList>
            <person name="Buettner E."/>
        </authorList>
    </citation>
    <scope>NUCLEOTIDE SEQUENCE</scope>
    <source>
        <strain evidence="1">CG-C14</strain>
    </source>
</reference>
<evidence type="ECO:0000313" key="1">
    <source>
        <dbReference type="EMBL" id="KAJ3017788.1"/>
    </source>
</evidence>
<dbReference type="Proteomes" id="UP001144978">
    <property type="component" value="Unassembled WGS sequence"/>
</dbReference>
<dbReference type="EMBL" id="JANSHE010000065">
    <property type="protein sequence ID" value="KAJ3017788.1"/>
    <property type="molecule type" value="Genomic_DNA"/>
</dbReference>
<keyword evidence="2" id="KW-1185">Reference proteome</keyword>